<evidence type="ECO:0000313" key="5">
    <source>
        <dbReference type="Proteomes" id="UP000051202"/>
    </source>
</evidence>
<dbReference type="Proteomes" id="UP000051202">
    <property type="component" value="Unassembled WGS sequence"/>
</dbReference>
<dbReference type="InterPro" id="IPR020904">
    <property type="entry name" value="Sc_DH/Rdtase_CS"/>
</dbReference>
<keyword evidence="5" id="KW-1185">Reference proteome</keyword>
<evidence type="ECO:0000256" key="1">
    <source>
        <dbReference type="ARBA" id="ARBA00006484"/>
    </source>
</evidence>
<dbReference type="PANTHER" id="PTHR48107:SF16">
    <property type="entry name" value="NADPH-DEPENDENT ALDEHYDE REDUCTASE 1, CHLOROPLASTIC"/>
    <property type="match status" value="1"/>
</dbReference>
<organism evidence="4 5">
    <name type="scientific">Psychrobacter piscatorii</name>
    <dbReference type="NCBI Taxonomy" id="554343"/>
    <lineage>
        <taxon>Bacteria</taxon>
        <taxon>Pseudomonadati</taxon>
        <taxon>Pseudomonadota</taxon>
        <taxon>Gammaproteobacteria</taxon>
        <taxon>Moraxellales</taxon>
        <taxon>Moraxellaceae</taxon>
        <taxon>Psychrobacter</taxon>
    </lineage>
</organism>
<reference evidence="4 5" key="1">
    <citation type="submission" date="2015-11" db="EMBL/GenBank/DDBJ databases">
        <title>Permanent draft genome of Psychrobacter piscatorii LQ58.</title>
        <authorList>
            <person name="Zhou M."/>
            <person name="Dong B."/>
            <person name="Liu Q."/>
        </authorList>
    </citation>
    <scope>NUCLEOTIDE SEQUENCE [LARGE SCALE GENOMIC DNA]</scope>
    <source>
        <strain evidence="4 5">LQ58</strain>
    </source>
</reference>
<dbReference type="Pfam" id="PF13561">
    <property type="entry name" value="adh_short_C2"/>
    <property type="match status" value="1"/>
</dbReference>
<dbReference type="PRINTS" id="PR00080">
    <property type="entry name" value="SDRFAMILY"/>
</dbReference>
<dbReference type="EMBL" id="LNDJ01000096">
    <property type="protein sequence ID" value="KRU21781.1"/>
    <property type="molecule type" value="Genomic_DNA"/>
</dbReference>
<dbReference type="Gene3D" id="3.40.50.720">
    <property type="entry name" value="NAD(P)-binding Rossmann-like Domain"/>
    <property type="match status" value="1"/>
</dbReference>
<comment type="caution">
    <text evidence="4">The sequence shown here is derived from an EMBL/GenBank/DDBJ whole genome shotgun (WGS) entry which is preliminary data.</text>
</comment>
<keyword evidence="2" id="KW-0560">Oxidoreductase</keyword>
<evidence type="ECO:0000256" key="2">
    <source>
        <dbReference type="ARBA" id="ARBA00023002"/>
    </source>
</evidence>
<evidence type="ECO:0000313" key="4">
    <source>
        <dbReference type="EMBL" id="KRU21781.1"/>
    </source>
</evidence>
<dbReference type="FunFam" id="3.40.50.720:FF:000084">
    <property type="entry name" value="Short-chain dehydrogenase reductase"/>
    <property type="match status" value="1"/>
</dbReference>
<dbReference type="GO" id="GO:0016614">
    <property type="term" value="F:oxidoreductase activity, acting on CH-OH group of donors"/>
    <property type="evidence" value="ECO:0007669"/>
    <property type="project" value="UniProtKB-ARBA"/>
</dbReference>
<evidence type="ECO:0000256" key="3">
    <source>
        <dbReference type="SAM" id="MobiDB-lite"/>
    </source>
</evidence>
<comment type="similarity">
    <text evidence="1">Belongs to the short-chain dehydrogenases/reductases (SDR) family.</text>
</comment>
<name>A0A0T6DPC4_9GAMM</name>
<dbReference type="PROSITE" id="PS00061">
    <property type="entry name" value="ADH_SHORT"/>
    <property type="match status" value="1"/>
</dbReference>
<dbReference type="PRINTS" id="PR00081">
    <property type="entry name" value="GDHRDH"/>
</dbReference>
<dbReference type="RefSeq" id="WP_058025495.1">
    <property type="nucleotide sequence ID" value="NZ_LNDJ01000096.1"/>
</dbReference>
<gene>
    <name evidence="4" type="ORF">AS194_02605</name>
</gene>
<sequence>MSNNTSSQNDRPKDQQQSLPGTQQAQTPTPETLPRDYPNGRLAGKVAIITGADSGIGQAVAILFAKEGADVVASYLCEDEDANKTKKHVESYDRRCVLVASDLSKEANCKDLIDKAISEFGKIDILVNNAGMQVEQKSLTDISTEQFDKTVHTNFYPHFWLSKFALPHLKAGSSIINTTSITAYRGSGRLIDYASTKGAILSFTRALATNLTTEKKGIRVNGVAPGPIWTPLIVASFTPDEIESFGKDNPMGRPGQPYEVAPAYLYLASDDASYVTGQVIHVNGGEIIGG</sequence>
<feature type="region of interest" description="Disordered" evidence="3">
    <location>
        <begin position="1"/>
        <end position="39"/>
    </location>
</feature>
<accession>A0A0T6DPC4</accession>
<dbReference type="AlphaFoldDB" id="A0A0T6DPC4"/>
<dbReference type="InterPro" id="IPR002347">
    <property type="entry name" value="SDR_fam"/>
</dbReference>
<dbReference type="SUPFAM" id="SSF51735">
    <property type="entry name" value="NAD(P)-binding Rossmann-fold domains"/>
    <property type="match status" value="1"/>
</dbReference>
<proteinExistence type="inferred from homology"/>
<dbReference type="InterPro" id="IPR036291">
    <property type="entry name" value="NAD(P)-bd_dom_sf"/>
</dbReference>
<feature type="compositionally biased region" description="Polar residues" evidence="3">
    <location>
        <begin position="1"/>
        <end position="30"/>
    </location>
</feature>
<dbReference type="PANTHER" id="PTHR48107">
    <property type="entry name" value="NADPH-DEPENDENT ALDEHYDE REDUCTASE-LIKE PROTEIN, CHLOROPLASTIC-RELATED"/>
    <property type="match status" value="1"/>
</dbReference>
<protein>
    <submittedName>
        <fullName evidence="4">NAD(P)-dependent oxidoreductase</fullName>
    </submittedName>
</protein>
<dbReference type="STRING" id="554343.AS194_02605"/>